<keyword evidence="1" id="KW-1133">Transmembrane helix</keyword>
<accession>A0A841EBZ1</accession>
<name>A0A841EBZ1_9ACTN</name>
<keyword evidence="3" id="KW-1185">Reference proteome</keyword>
<reference evidence="2 3" key="1">
    <citation type="submission" date="2020-08" db="EMBL/GenBank/DDBJ databases">
        <title>Sequencing the genomes of 1000 actinobacteria strains.</title>
        <authorList>
            <person name="Klenk H.-P."/>
        </authorList>
    </citation>
    <scope>NUCLEOTIDE SEQUENCE [LARGE SCALE GENOMIC DNA]</scope>
    <source>
        <strain evidence="2 3">DSM 44593</strain>
    </source>
</reference>
<organism evidence="2 3">
    <name type="scientific">Streptomonospora salina</name>
    <dbReference type="NCBI Taxonomy" id="104205"/>
    <lineage>
        <taxon>Bacteria</taxon>
        <taxon>Bacillati</taxon>
        <taxon>Actinomycetota</taxon>
        <taxon>Actinomycetes</taxon>
        <taxon>Streptosporangiales</taxon>
        <taxon>Nocardiopsidaceae</taxon>
        <taxon>Streptomonospora</taxon>
    </lineage>
</organism>
<proteinExistence type="predicted"/>
<dbReference type="RefSeq" id="WP_184634833.1">
    <property type="nucleotide sequence ID" value="NZ_BAABKT010000007.1"/>
</dbReference>
<evidence type="ECO:0000313" key="2">
    <source>
        <dbReference type="EMBL" id="MBB5998528.1"/>
    </source>
</evidence>
<dbReference type="EMBL" id="JACHLY010000001">
    <property type="protein sequence ID" value="MBB5998528.1"/>
    <property type="molecule type" value="Genomic_DNA"/>
</dbReference>
<protein>
    <submittedName>
        <fullName evidence="2">Multisubunit Na+/H+ antiporter MnhB subunit</fullName>
    </submittedName>
</protein>
<evidence type="ECO:0000313" key="3">
    <source>
        <dbReference type="Proteomes" id="UP000578077"/>
    </source>
</evidence>
<comment type="caution">
    <text evidence="2">The sequence shown here is derived from an EMBL/GenBank/DDBJ whole genome shotgun (WGS) entry which is preliminary data.</text>
</comment>
<dbReference type="Proteomes" id="UP000578077">
    <property type="component" value="Unassembled WGS sequence"/>
</dbReference>
<keyword evidence="1" id="KW-0472">Membrane</keyword>
<feature type="transmembrane region" description="Helical" evidence="1">
    <location>
        <begin position="40"/>
        <end position="60"/>
    </location>
</feature>
<gene>
    <name evidence="2" type="ORF">HNR25_002279</name>
</gene>
<keyword evidence="1" id="KW-0812">Transmembrane</keyword>
<dbReference type="AlphaFoldDB" id="A0A841EBZ1"/>
<evidence type="ECO:0000256" key="1">
    <source>
        <dbReference type="SAM" id="Phobius"/>
    </source>
</evidence>
<sequence length="68" mass="6948">MSAKPARIRISDQSALALLVVVLMAGFASSITFEGAAQAPGVALMILACAVAGTVFGMNARRRKLGAE</sequence>